<name>E9HCN5_DAPPU</name>
<organism evidence="1 2">
    <name type="scientific">Daphnia pulex</name>
    <name type="common">Water flea</name>
    <dbReference type="NCBI Taxonomy" id="6669"/>
    <lineage>
        <taxon>Eukaryota</taxon>
        <taxon>Metazoa</taxon>
        <taxon>Ecdysozoa</taxon>
        <taxon>Arthropoda</taxon>
        <taxon>Crustacea</taxon>
        <taxon>Branchiopoda</taxon>
        <taxon>Diplostraca</taxon>
        <taxon>Cladocera</taxon>
        <taxon>Anomopoda</taxon>
        <taxon>Daphniidae</taxon>
        <taxon>Daphnia</taxon>
    </lineage>
</organism>
<dbReference type="InParanoid" id="E9HCN5"/>
<dbReference type="KEGG" id="dpx:DAPPUDRAFT_112614"/>
<accession>E9HCN5</accession>
<proteinExistence type="predicted"/>
<gene>
    <name evidence="1" type="ORF">DAPPUDRAFT_112614</name>
</gene>
<reference evidence="1 2" key="1">
    <citation type="journal article" date="2011" name="Science">
        <title>The ecoresponsive genome of Daphnia pulex.</title>
        <authorList>
            <person name="Colbourne J.K."/>
            <person name="Pfrender M.E."/>
            <person name="Gilbert D."/>
            <person name="Thomas W.K."/>
            <person name="Tucker A."/>
            <person name="Oakley T.H."/>
            <person name="Tokishita S."/>
            <person name="Aerts A."/>
            <person name="Arnold G.J."/>
            <person name="Basu M.K."/>
            <person name="Bauer D.J."/>
            <person name="Caceres C.E."/>
            <person name="Carmel L."/>
            <person name="Casola C."/>
            <person name="Choi J.H."/>
            <person name="Detter J.C."/>
            <person name="Dong Q."/>
            <person name="Dusheyko S."/>
            <person name="Eads B.D."/>
            <person name="Frohlich T."/>
            <person name="Geiler-Samerotte K.A."/>
            <person name="Gerlach D."/>
            <person name="Hatcher P."/>
            <person name="Jogdeo S."/>
            <person name="Krijgsveld J."/>
            <person name="Kriventseva E.V."/>
            <person name="Kultz D."/>
            <person name="Laforsch C."/>
            <person name="Lindquist E."/>
            <person name="Lopez J."/>
            <person name="Manak J.R."/>
            <person name="Muller J."/>
            <person name="Pangilinan J."/>
            <person name="Patwardhan R.P."/>
            <person name="Pitluck S."/>
            <person name="Pritham E.J."/>
            <person name="Rechtsteiner A."/>
            <person name="Rho M."/>
            <person name="Rogozin I.B."/>
            <person name="Sakarya O."/>
            <person name="Salamov A."/>
            <person name="Schaack S."/>
            <person name="Shapiro H."/>
            <person name="Shiga Y."/>
            <person name="Skalitzky C."/>
            <person name="Smith Z."/>
            <person name="Souvorov A."/>
            <person name="Sung W."/>
            <person name="Tang Z."/>
            <person name="Tsuchiya D."/>
            <person name="Tu H."/>
            <person name="Vos H."/>
            <person name="Wang M."/>
            <person name="Wolf Y.I."/>
            <person name="Yamagata H."/>
            <person name="Yamada T."/>
            <person name="Ye Y."/>
            <person name="Shaw J.R."/>
            <person name="Andrews J."/>
            <person name="Crease T.J."/>
            <person name="Tang H."/>
            <person name="Lucas S.M."/>
            <person name="Robertson H.M."/>
            <person name="Bork P."/>
            <person name="Koonin E.V."/>
            <person name="Zdobnov E.M."/>
            <person name="Grigoriev I.V."/>
            <person name="Lynch M."/>
            <person name="Boore J.L."/>
        </authorList>
    </citation>
    <scope>NUCLEOTIDE SEQUENCE [LARGE SCALE GENOMIC DNA]</scope>
</reference>
<keyword evidence="2" id="KW-1185">Reference proteome</keyword>
<evidence type="ECO:0000313" key="2">
    <source>
        <dbReference type="Proteomes" id="UP000000305"/>
    </source>
</evidence>
<dbReference type="EMBL" id="GL732620">
    <property type="protein sequence ID" value="EFX70552.1"/>
    <property type="molecule type" value="Genomic_DNA"/>
</dbReference>
<sequence>MYSQGATLDVRRLAQLYLTDVYRVAKAPLTSFYENLVASLARMRADREAQLERSLLNKKPRRISFDPDQSWSLCHSPLLSSRLPEFATTLFQSANHHLPWCPSNVMAKADLTVAAK</sequence>
<evidence type="ECO:0000313" key="1">
    <source>
        <dbReference type="EMBL" id="EFX70552.1"/>
    </source>
</evidence>
<dbReference type="HOGENOM" id="CLU_2099339_0_0_1"/>
<protein>
    <submittedName>
        <fullName evidence="1">Uncharacterized protein</fullName>
    </submittedName>
</protein>
<dbReference type="Proteomes" id="UP000000305">
    <property type="component" value="Unassembled WGS sequence"/>
</dbReference>
<dbReference type="AlphaFoldDB" id="E9HCN5"/>